<sequence length="96" mass="11365">MIRTFRDQWLDDYYFQGIRSPNIPSLIENALKRKLDILHIAVGEKDLRTPPGNRFEHLEGKLKGWCSIRVNKQYRLIFQWSSGEASGVYLDPHTYR</sequence>
<evidence type="ECO:0000313" key="1">
    <source>
        <dbReference type="EMBL" id="RII83348.1"/>
    </source>
</evidence>
<dbReference type="Pfam" id="PF05015">
    <property type="entry name" value="HigB-like_toxin"/>
    <property type="match status" value="1"/>
</dbReference>
<dbReference type="SUPFAM" id="SSF143011">
    <property type="entry name" value="RelE-like"/>
    <property type="match status" value="1"/>
</dbReference>
<gene>
    <name evidence="1" type="ORF">CJO09_07045</name>
</gene>
<keyword evidence="2" id="KW-1185">Reference proteome</keyword>
<dbReference type="EMBL" id="NQOU01000002">
    <property type="protein sequence ID" value="RII83348.1"/>
    <property type="molecule type" value="Genomic_DNA"/>
</dbReference>
<organism evidence="1 2">
    <name type="scientific">Neopusillimonas maritima</name>
    <dbReference type="NCBI Taxonomy" id="2026239"/>
    <lineage>
        <taxon>Bacteria</taxon>
        <taxon>Pseudomonadati</taxon>
        <taxon>Pseudomonadota</taxon>
        <taxon>Betaproteobacteria</taxon>
        <taxon>Burkholderiales</taxon>
        <taxon>Alcaligenaceae</taxon>
        <taxon>Neopusillimonas</taxon>
    </lineage>
</organism>
<reference evidence="1 2" key="1">
    <citation type="submission" date="2017-08" db="EMBL/GenBank/DDBJ databases">
        <title>Pusillimonas indicus sp. nov., a member of the family Alcaligenaceae isolated from surface seawater.</title>
        <authorList>
            <person name="Li J."/>
        </authorList>
    </citation>
    <scope>NUCLEOTIDE SEQUENCE [LARGE SCALE GENOMIC DNA]</scope>
    <source>
        <strain evidence="1 2">17-4A</strain>
    </source>
</reference>
<dbReference type="InterPro" id="IPR007711">
    <property type="entry name" value="HigB-1"/>
</dbReference>
<comment type="caution">
    <text evidence="1">The sequence shown here is derived from an EMBL/GenBank/DDBJ whole genome shotgun (WGS) entry which is preliminary data.</text>
</comment>
<dbReference type="Proteomes" id="UP000266483">
    <property type="component" value="Unassembled WGS sequence"/>
</dbReference>
<protein>
    <submittedName>
        <fullName evidence="1">Toxin</fullName>
    </submittedName>
</protein>
<name>A0ABX9MXT1_9BURK</name>
<dbReference type="PANTHER" id="PTHR40266">
    <property type="entry name" value="TOXIN HIGB-1"/>
    <property type="match status" value="1"/>
</dbReference>
<dbReference type="RefSeq" id="WP_119441725.1">
    <property type="nucleotide sequence ID" value="NZ_CP170494.1"/>
</dbReference>
<dbReference type="Gene3D" id="3.30.2310.20">
    <property type="entry name" value="RelE-like"/>
    <property type="match status" value="1"/>
</dbReference>
<dbReference type="PANTHER" id="PTHR40266:SF2">
    <property type="entry name" value="TOXIN HIGB-1"/>
    <property type="match status" value="1"/>
</dbReference>
<dbReference type="InterPro" id="IPR035093">
    <property type="entry name" value="RelE/ParE_toxin_dom_sf"/>
</dbReference>
<evidence type="ECO:0000313" key="2">
    <source>
        <dbReference type="Proteomes" id="UP000266483"/>
    </source>
</evidence>
<accession>A0ABX9MXT1</accession>
<proteinExistence type="predicted"/>